<evidence type="ECO:0000259" key="3">
    <source>
        <dbReference type="PROSITE" id="PS51767"/>
    </source>
</evidence>
<dbReference type="Pfam" id="PF14541">
    <property type="entry name" value="TAXi_C"/>
    <property type="match status" value="1"/>
</dbReference>
<proteinExistence type="inferred from homology"/>
<dbReference type="GO" id="GO:0006508">
    <property type="term" value="P:proteolysis"/>
    <property type="evidence" value="ECO:0007669"/>
    <property type="project" value="InterPro"/>
</dbReference>
<organism evidence="4 5">
    <name type="scientific">Rubus argutus</name>
    <name type="common">Southern blackberry</name>
    <dbReference type="NCBI Taxonomy" id="59490"/>
    <lineage>
        <taxon>Eukaryota</taxon>
        <taxon>Viridiplantae</taxon>
        <taxon>Streptophyta</taxon>
        <taxon>Embryophyta</taxon>
        <taxon>Tracheophyta</taxon>
        <taxon>Spermatophyta</taxon>
        <taxon>Magnoliopsida</taxon>
        <taxon>eudicotyledons</taxon>
        <taxon>Gunneridae</taxon>
        <taxon>Pentapetalae</taxon>
        <taxon>rosids</taxon>
        <taxon>fabids</taxon>
        <taxon>Rosales</taxon>
        <taxon>Rosaceae</taxon>
        <taxon>Rosoideae</taxon>
        <taxon>Rosoideae incertae sedis</taxon>
        <taxon>Rubus</taxon>
    </lineage>
</organism>
<protein>
    <recommendedName>
        <fullName evidence="3">Peptidase A1 domain-containing protein</fullName>
    </recommendedName>
</protein>
<sequence>MASTSQCLLFCLVLVIFQIIITPSLAKTSFRPKALVLPVAKDASTLQYVTTIKQGTPLVPVKLTVDLGGQYLWVDCGQGFVSSTYKLSLPIANPPNASLQTPTGGAVGQDVVSGIHSTEGSNPVPVVSAPNVLFACGYTSLLHGLANGLTSMAGLGNFKIGFPYQLSAALGIKRKFAICLSSSTSSNGVVFFGKSPYHFLPAGIDVSKSLTFTPLIINPVSTGLTYNEEKYSSQYFIGVKSIKVNGKVISSLNTSLLAIDENGNGGTEISTVVPYTVLETSTYNNTGRTGCAPDRSCVTERERILEDCCSKLDGLASALHFCPESRQTSCANFNFTSTV</sequence>
<evidence type="ECO:0000313" key="5">
    <source>
        <dbReference type="Proteomes" id="UP001457282"/>
    </source>
</evidence>
<comment type="caution">
    <text evidence="4">The sequence shown here is derived from an EMBL/GenBank/DDBJ whole genome shotgun (WGS) entry which is preliminary data.</text>
</comment>
<feature type="signal peptide" evidence="2">
    <location>
        <begin position="1"/>
        <end position="26"/>
    </location>
</feature>
<evidence type="ECO:0000256" key="1">
    <source>
        <dbReference type="ARBA" id="ARBA00007447"/>
    </source>
</evidence>
<accession>A0AAW1XA50</accession>
<dbReference type="Gene3D" id="2.40.70.10">
    <property type="entry name" value="Acid Proteases"/>
    <property type="match status" value="2"/>
</dbReference>
<feature type="chain" id="PRO_5043811103" description="Peptidase A1 domain-containing protein" evidence="2">
    <location>
        <begin position="27"/>
        <end position="339"/>
    </location>
</feature>
<dbReference type="AlphaFoldDB" id="A0AAW1XA50"/>
<comment type="similarity">
    <text evidence="1">Belongs to the peptidase A1 family.</text>
</comment>
<dbReference type="PANTHER" id="PTHR47965">
    <property type="entry name" value="ASPARTYL PROTEASE-RELATED"/>
    <property type="match status" value="1"/>
</dbReference>
<dbReference type="SUPFAM" id="SSF50630">
    <property type="entry name" value="Acid proteases"/>
    <property type="match status" value="1"/>
</dbReference>
<dbReference type="InterPro" id="IPR032799">
    <property type="entry name" value="TAXi_C"/>
</dbReference>
<dbReference type="InterPro" id="IPR001461">
    <property type="entry name" value="Aspartic_peptidase_A1"/>
</dbReference>
<dbReference type="EMBL" id="JBEDUW010000004">
    <property type="protein sequence ID" value="KAK9933442.1"/>
    <property type="molecule type" value="Genomic_DNA"/>
</dbReference>
<dbReference type="InterPro" id="IPR032861">
    <property type="entry name" value="TAXi_N"/>
</dbReference>
<dbReference type="Proteomes" id="UP001457282">
    <property type="component" value="Unassembled WGS sequence"/>
</dbReference>
<evidence type="ECO:0000256" key="2">
    <source>
        <dbReference type="SAM" id="SignalP"/>
    </source>
</evidence>
<dbReference type="PROSITE" id="PS51767">
    <property type="entry name" value="PEPTIDASE_A1"/>
    <property type="match status" value="1"/>
</dbReference>
<dbReference type="InterPro" id="IPR033121">
    <property type="entry name" value="PEPTIDASE_A1"/>
</dbReference>
<dbReference type="PANTHER" id="PTHR47965:SF103">
    <property type="entry name" value="EUKARYOTIC ASPARTYL PROTEASE FAMILY PROTEIN"/>
    <property type="match status" value="1"/>
</dbReference>
<dbReference type="GO" id="GO:0004190">
    <property type="term" value="F:aspartic-type endopeptidase activity"/>
    <property type="evidence" value="ECO:0007669"/>
    <property type="project" value="InterPro"/>
</dbReference>
<gene>
    <name evidence="4" type="ORF">M0R45_020640</name>
</gene>
<keyword evidence="2" id="KW-0732">Signal</keyword>
<evidence type="ECO:0000313" key="4">
    <source>
        <dbReference type="EMBL" id="KAK9933442.1"/>
    </source>
</evidence>
<keyword evidence="5" id="KW-1185">Reference proteome</keyword>
<name>A0AAW1XA50_RUBAR</name>
<dbReference type="Pfam" id="PF14543">
    <property type="entry name" value="TAXi_N"/>
    <property type="match status" value="2"/>
</dbReference>
<reference evidence="4 5" key="1">
    <citation type="journal article" date="2023" name="G3 (Bethesda)">
        <title>A chromosome-length genome assembly and annotation of blackberry (Rubus argutus, cv. 'Hillquist').</title>
        <authorList>
            <person name="Bruna T."/>
            <person name="Aryal R."/>
            <person name="Dudchenko O."/>
            <person name="Sargent D.J."/>
            <person name="Mead D."/>
            <person name="Buti M."/>
            <person name="Cavallini A."/>
            <person name="Hytonen T."/>
            <person name="Andres J."/>
            <person name="Pham M."/>
            <person name="Weisz D."/>
            <person name="Mascagni F."/>
            <person name="Usai G."/>
            <person name="Natali L."/>
            <person name="Bassil N."/>
            <person name="Fernandez G.E."/>
            <person name="Lomsadze A."/>
            <person name="Armour M."/>
            <person name="Olukolu B."/>
            <person name="Poorten T."/>
            <person name="Britton C."/>
            <person name="Davik J."/>
            <person name="Ashrafi H."/>
            <person name="Aiden E.L."/>
            <person name="Borodovsky M."/>
            <person name="Worthington M."/>
        </authorList>
    </citation>
    <scope>NUCLEOTIDE SEQUENCE [LARGE SCALE GENOMIC DNA]</scope>
    <source>
        <strain evidence="4">PI 553951</strain>
    </source>
</reference>
<dbReference type="InterPro" id="IPR021109">
    <property type="entry name" value="Peptidase_aspartic_dom_sf"/>
</dbReference>
<feature type="domain" description="Peptidase A1" evidence="3">
    <location>
        <begin position="48"/>
        <end position="339"/>
    </location>
</feature>